<evidence type="ECO:0000256" key="2">
    <source>
        <dbReference type="ARBA" id="ARBA00022679"/>
    </source>
</evidence>
<evidence type="ECO:0000313" key="9">
    <source>
        <dbReference type="Proteomes" id="UP000719766"/>
    </source>
</evidence>
<keyword evidence="5" id="KW-0067">ATP-binding</keyword>
<comment type="caution">
    <text evidence="8">The sequence shown here is derived from an EMBL/GenBank/DDBJ whole genome shotgun (WGS) entry which is preliminary data.</text>
</comment>
<dbReference type="RefSeq" id="XP_041152126.1">
    <property type="nucleotide sequence ID" value="XM_041301039.1"/>
</dbReference>
<keyword evidence="3" id="KW-0547">Nucleotide-binding</keyword>
<dbReference type="PANTHER" id="PTHR45992:SF2">
    <property type="entry name" value="EUKARYOTIC ELONGATION FACTOR 2 KINASE"/>
    <property type="match status" value="1"/>
</dbReference>
<reference evidence="8" key="1">
    <citation type="journal article" date="2020" name="New Phytol.">
        <title>Comparative genomics reveals dynamic genome evolution in host specialist ectomycorrhizal fungi.</title>
        <authorList>
            <person name="Lofgren L.A."/>
            <person name="Nguyen N.H."/>
            <person name="Vilgalys R."/>
            <person name="Ruytinx J."/>
            <person name="Liao H.L."/>
            <person name="Branco S."/>
            <person name="Kuo A."/>
            <person name="LaButti K."/>
            <person name="Lipzen A."/>
            <person name="Andreopoulos W."/>
            <person name="Pangilinan J."/>
            <person name="Riley R."/>
            <person name="Hundley H."/>
            <person name="Na H."/>
            <person name="Barry K."/>
            <person name="Grigoriev I.V."/>
            <person name="Stajich J.E."/>
            <person name="Kennedy P.G."/>
        </authorList>
    </citation>
    <scope>NUCLEOTIDE SEQUENCE</scope>
    <source>
        <strain evidence="8">S12</strain>
    </source>
</reference>
<evidence type="ECO:0000256" key="6">
    <source>
        <dbReference type="SAM" id="MobiDB-lite"/>
    </source>
</evidence>
<accession>A0A9P7A956</accession>
<dbReference type="PANTHER" id="PTHR45992">
    <property type="entry name" value="EUKARYOTIC ELONGATION FACTOR 2 KINASE-RELATED"/>
    <property type="match status" value="1"/>
</dbReference>
<proteinExistence type="predicted"/>
<dbReference type="PROSITE" id="PS51158">
    <property type="entry name" value="ALPHA_KINASE"/>
    <property type="match status" value="1"/>
</dbReference>
<sequence length="667" mass="74210">MVRCLGCSTAFPRLDTPTCGKCSKLTAASAADHEQIMQPQCEHCGCVYPFLRSPSCAGCRDTDNASMEPSGSGGTTAVSVAQTILHRQNVYSHKASQHRLNQQRPQNPSSLNASDVKRKVSALKANARAAKIDIDFTIQQYLYGSSKPSKLAIPSSRVTFPTSELATSAFEQLASKARGLYNSTPPLLGLSDVALDLMFDWHTIKFCTVLNNTTVNMIEEQKYLVSATMESLYGNLKQDRMLSEKDGNAKTPKITLRLFLYVPKAEEDNDIQEVQQNRHTSTRRSTAPSSRQKRKRSPSVSPERSRPAKRYQSSYRPRCSATAPTTGALAPLEFECFKMNEEEEEIMVAKGWQAHIKAGKPYQGYLGQGLTKFVFHTMLSFNVNAFARETLTMKRICWVNWKFFTYLSIFWTRSTNEGKKRMSAIFPWNITGAFIGKLTQKLANAPNNGEEDLRSLVFSCFMVLPLLPTGALCNEIKFSGNAEVGVNNDSLGSAVDAYAHHVAVDSMYEMIISDIQGIVTPDRSIVFFDPQSHTANGDSGYWDHGKPAISEFLESHKCNKFCNALSLDTEVPPLSLSNTIHKGRAVYITMTNINYINGNIAANTCQTFSKVKTVNPRSLKIDCAATLYSEPTKRNSQRHSLHAVTLQCSGRHQTVVFYHGRTEQYGY</sequence>
<dbReference type="Gene3D" id="3.20.200.10">
    <property type="entry name" value="MHCK/EF2 kinase"/>
    <property type="match status" value="1"/>
</dbReference>
<organism evidence="8 9">
    <name type="scientific">Suillus plorans</name>
    <dbReference type="NCBI Taxonomy" id="116603"/>
    <lineage>
        <taxon>Eukaryota</taxon>
        <taxon>Fungi</taxon>
        <taxon>Dikarya</taxon>
        <taxon>Basidiomycota</taxon>
        <taxon>Agaricomycotina</taxon>
        <taxon>Agaricomycetes</taxon>
        <taxon>Agaricomycetidae</taxon>
        <taxon>Boletales</taxon>
        <taxon>Suillineae</taxon>
        <taxon>Suillaceae</taxon>
        <taxon>Suillus</taxon>
    </lineage>
</organism>
<keyword evidence="1" id="KW-0723">Serine/threonine-protein kinase</keyword>
<dbReference type="OrthoDB" id="2683266at2759"/>
<feature type="domain" description="Alpha-type protein kinase" evidence="7">
    <location>
        <begin position="476"/>
        <end position="570"/>
    </location>
</feature>
<keyword evidence="9" id="KW-1185">Reference proteome</keyword>
<dbReference type="GO" id="GO:0004674">
    <property type="term" value="F:protein serine/threonine kinase activity"/>
    <property type="evidence" value="ECO:0007669"/>
    <property type="project" value="UniProtKB-KW"/>
</dbReference>
<dbReference type="SUPFAM" id="SSF56112">
    <property type="entry name" value="Protein kinase-like (PK-like)"/>
    <property type="match status" value="1"/>
</dbReference>
<dbReference type="EMBL" id="JABBWE010000135">
    <property type="protein sequence ID" value="KAG1784641.1"/>
    <property type="molecule type" value="Genomic_DNA"/>
</dbReference>
<dbReference type="Pfam" id="PF02816">
    <property type="entry name" value="Alpha_kinase"/>
    <property type="match status" value="1"/>
</dbReference>
<dbReference type="InterPro" id="IPR051852">
    <property type="entry name" value="Alpha-type_PK"/>
</dbReference>
<name>A0A9P7A956_9AGAM</name>
<feature type="compositionally biased region" description="Polar residues" evidence="6">
    <location>
        <begin position="98"/>
        <end position="113"/>
    </location>
</feature>
<feature type="region of interest" description="Disordered" evidence="6">
    <location>
        <begin position="92"/>
        <end position="114"/>
    </location>
</feature>
<dbReference type="GO" id="GO:0031037">
    <property type="term" value="P:myosin II filament disassembly"/>
    <property type="evidence" value="ECO:0007669"/>
    <property type="project" value="TreeGrafter"/>
</dbReference>
<evidence type="ECO:0000256" key="5">
    <source>
        <dbReference type="ARBA" id="ARBA00022840"/>
    </source>
</evidence>
<protein>
    <recommendedName>
        <fullName evidence="7">Alpha-type protein kinase domain-containing protein</fullName>
    </recommendedName>
</protein>
<dbReference type="InterPro" id="IPR011009">
    <property type="entry name" value="Kinase-like_dom_sf"/>
</dbReference>
<evidence type="ECO:0000259" key="7">
    <source>
        <dbReference type="PROSITE" id="PS51158"/>
    </source>
</evidence>
<dbReference type="GO" id="GO:0005524">
    <property type="term" value="F:ATP binding"/>
    <property type="evidence" value="ECO:0007669"/>
    <property type="project" value="UniProtKB-KW"/>
</dbReference>
<keyword evidence="2" id="KW-0808">Transferase</keyword>
<dbReference type="GeneID" id="64594803"/>
<dbReference type="AlphaFoldDB" id="A0A9P7A956"/>
<dbReference type="GO" id="GO:1903013">
    <property type="term" value="P:response to differentiation-inducing factor 1"/>
    <property type="evidence" value="ECO:0007669"/>
    <property type="project" value="TreeGrafter"/>
</dbReference>
<evidence type="ECO:0000313" key="8">
    <source>
        <dbReference type="EMBL" id="KAG1784641.1"/>
    </source>
</evidence>
<gene>
    <name evidence="8" type="ORF">HD556DRAFT_1314926</name>
</gene>
<dbReference type="CDD" id="cd04515">
    <property type="entry name" value="Alpha_kinase"/>
    <property type="match status" value="1"/>
</dbReference>
<feature type="region of interest" description="Disordered" evidence="6">
    <location>
        <begin position="270"/>
        <end position="323"/>
    </location>
</feature>
<dbReference type="Proteomes" id="UP000719766">
    <property type="component" value="Unassembled WGS sequence"/>
</dbReference>
<evidence type="ECO:0000256" key="4">
    <source>
        <dbReference type="ARBA" id="ARBA00022777"/>
    </source>
</evidence>
<evidence type="ECO:0000256" key="3">
    <source>
        <dbReference type="ARBA" id="ARBA00022741"/>
    </source>
</evidence>
<keyword evidence="4" id="KW-0418">Kinase</keyword>
<dbReference type="InterPro" id="IPR004166">
    <property type="entry name" value="a-kinase_dom"/>
</dbReference>
<evidence type="ECO:0000256" key="1">
    <source>
        <dbReference type="ARBA" id="ARBA00022527"/>
    </source>
</evidence>